<proteinExistence type="predicted"/>
<evidence type="ECO:0000313" key="2">
    <source>
        <dbReference type="EMBL" id="KAF2151464.1"/>
    </source>
</evidence>
<sequence length="177" mass="19485">MSGDDSAAFPLSLATVSGKRRLDLAPMVLVNRQPPSSPELKSCNIVELAPLSWKPDQDSSTDTALPFVQLLEKDKFSVPQSAESFVETAFLPQYEQVATSRFLAQSANEDDKVRLVLRWMLSRPTGDTQWKPTLGRGDDTTSQEKDAHQSCEDLRGDSEISPNDSKSALKKSDNVLS</sequence>
<feature type="region of interest" description="Disordered" evidence="1">
    <location>
        <begin position="125"/>
        <end position="177"/>
    </location>
</feature>
<dbReference type="EMBL" id="ML996088">
    <property type="protein sequence ID" value="KAF2151464.1"/>
    <property type="molecule type" value="Genomic_DNA"/>
</dbReference>
<organism evidence="2 3">
    <name type="scientific">Myriangium duriaei CBS 260.36</name>
    <dbReference type="NCBI Taxonomy" id="1168546"/>
    <lineage>
        <taxon>Eukaryota</taxon>
        <taxon>Fungi</taxon>
        <taxon>Dikarya</taxon>
        <taxon>Ascomycota</taxon>
        <taxon>Pezizomycotina</taxon>
        <taxon>Dothideomycetes</taxon>
        <taxon>Dothideomycetidae</taxon>
        <taxon>Myriangiales</taxon>
        <taxon>Myriangiaceae</taxon>
        <taxon>Myriangium</taxon>
    </lineage>
</organism>
<dbReference type="Proteomes" id="UP000799439">
    <property type="component" value="Unassembled WGS sequence"/>
</dbReference>
<evidence type="ECO:0000313" key="3">
    <source>
        <dbReference type="Proteomes" id="UP000799439"/>
    </source>
</evidence>
<reference evidence="2" key="1">
    <citation type="journal article" date="2020" name="Stud. Mycol.">
        <title>101 Dothideomycetes genomes: a test case for predicting lifestyles and emergence of pathogens.</title>
        <authorList>
            <person name="Haridas S."/>
            <person name="Albert R."/>
            <person name="Binder M."/>
            <person name="Bloem J."/>
            <person name="Labutti K."/>
            <person name="Salamov A."/>
            <person name="Andreopoulos B."/>
            <person name="Baker S."/>
            <person name="Barry K."/>
            <person name="Bills G."/>
            <person name="Bluhm B."/>
            <person name="Cannon C."/>
            <person name="Castanera R."/>
            <person name="Culley D."/>
            <person name="Daum C."/>
            <person name="Ezra D."/>
            <person name="Gonzalez J."/>
            <person name="Henrissat B."/>
            <person name="Kuo A."/>
            <person name="Liang C."/>
            <person name="Lipzen A."/>
            <person name="Lutzoni F."/>
            <person name="Magnuson J."/>
            <person name="Mondo S."/>
            <person name="Nolan M."/>
            <person name="Ohm R."/>
            <person name="Pangilinan J."/>
            <person name="Park H.-J."/>
            <person name="Ramirez L."/>
            <person name="Alfaro M."/>
            <person name="Sun H."/>
            <person name="Tritt A."/>
            <person name="Yoshinaga Y."/>
            <person name="Zwiers L.-H."/>
            <person name="Turgeon B."/>
            <person name="Goodwin S."/>
            <person name="Spatafora J."/>
            <person name="Crous P."/>
            <person name="Grigoriev I."/>
        </authorList>
    </citation>
    <scope>NUCLEOTIDE SEQUENCE</scope>
    <source>
        <strain evidence="2">CBS 260.36</strain>
    </source>
</reference>
<feature type="compositionally biased region" description="Basic and acidic residues" evidence="1">
    <location>
        <begin position="136"/>
        <end position="158"/>
    </location>
</feature>
<protein>
    <submittedName>
        <fullName evidence="2">Uncharacterized protein</fullName>
    </submittedName>
</protein>
<evidence type="ECO:0000256" key="1">
    <source>
        <dbReference type="SAM" id="MobiDB-lite"/>
    </source>
</evidence>
<name>A0A9P4IYV1_9PEZI</name>
<gene>
    <name evidence="2" type="ORF">K461DRAFT_314298</name>
</gene>
<accession>A0A9P4IYV1</accession>
<dbReference type="AlphaFoldDB" id="A0A9P4IYV1"/>
<keyword evidence="3" id="KW-1185">Reference proteome</keyword>
<comment type="caution">
    <text evidence="2">The sequence shown here is derived from an EMBL/GenBank/DDBJ whole genome shotgun (WGS) entry which is preliminary data.</text>
</comment>